<evidence type="ECO:0000256" key="2">
    <source>
        <dbReference type="SAM" id="Phobius"/>
    </source>
</evidence>
<feature type="transmembrane region" description="Helical" evidence="2">
    <location>
        <begin position="215"/>
        <end position="236"/>
    </location>
</feature>
<dbReference type="EMBL" id="JROU02000275">
    <property type="protein sequence ID" value="OEH79785.1"/>
    <property type="molecule type" value="Genomic_DNA"/>
</dbReference>
<feature type="transmembrane region" description="Helical" evidence="2">
    <location>
        <begin position="12"/>
        <end position="35"/>
    </location>
</feature>
<evidence type="ECO:0000313" key="4">
    <source>
        <dbReference type="Proteomes" id="UP000095192"/>
    </source>
</evidence>
<keyword evidence="2 3" id="KW-0812">Transmembrane</keyword>
<evidence type="ECO:0000313" key="3">
    <source>
        <dbReference type="EMBL" id="OEH79785.1"/>
    </source>
</evidence>
<sequence length="501" mass="53392">MSVFLGCSCAPPSLSLIALGAGMLIDAVSSVAVLWRFEKDPATAPLSRQLSLRAPGGDGLPTAIELKEIRRHSFSGEVAEAVVASADEEDSASTAAASISAAENTLESSRHPLEAADAASTSERDSVATARVAAEGSSSRSLPPSHFSTDNAFIASESADAREEKATWCVGVLLLMMGIWILLHSSFSLYLHALAVAAADTPAAAAALRVSARDVAVKTLIVTCPCVLVFGALTAFKLFLSLQLKSSALFRDAVCSFFGAFLSLIALVASTSCLVFLQRPLEGNPKSLLPHNYDAIVGVAVSTLITLEVRFLRESLSSEEERTHTPSAAMAIRKPQTIAVAQALFEPRSETNGLKESGQGASRTKTRHVKIARMDSRLRECELIFSESPCLYGGEVQCFLAPGVHLVKAPAPVSGRRVAAVFLVRSNRRGLFSRGKRLGVSLLALGFAFLLQSRPEEYFGEEPRRTTREDVTCLYCLLRAVAPEGMDLFLSFAGVFSPALL</sequence>
<proteinExistence type="predicted"/>
<comment type="caution">
    <text evidence="3">The sequence shown here is derived from an EMBL/GenBank/DDBJ whole genome shotgun (WGS) entry which is preliminary data.</text>
</comment>
<keyword evidence="2" id="KW-1133">Transmembrane helix</keyword>
<dbReference type="VEuPathDB" id="ToxoDB:cyc_08648"/>
<dbReference type="AlphaFoldDB" id="A0A1D3D8J6"/>
<keyword evidence="2" id="KW-0472">Membrane</keyword>
<keyword evidence="4" id="KW-1185">Reference proteome</keyword>
<feature type="compositionally biased region" description="Low complexity" evidence="1">
    <location>
        <begin position="94"/>
        <end position="103"/>
    </location>
</feature>
<organism evidence="3 4">
    <name type="scientific">Cyclospora cayetanensis</name>
    <dbReference type="NCBI Taxonomy" id="88456"/>
    <lineage>
        <taxon>Eukaryota</taxon>
        <taxon>Sar</taxon>
        <taxon>Alveolata</taxon>
        <taxon>Apicomplexa</taxon>
        <taxon>Conoidasida</taxon>
        <taxon>Coccidia</taxon>
        <taxon>Eucoccidiorida</taxon>
        <taxon>Eimeriorina</taxon>
        <taxon>Eimeriidae</taxon>
        <taxon>Cyclospora</taxon>
    </lineage>
</organism>
<feature type="transmembrane region" description="Helical" evidence="2">
    <location>
        <begin position="166"/>
        <end position="183"/>
    </location>
</feature>
<accession>A0A1D3D8J6</accession>
<gene>
    <name evidence="3" type="ORF">cyc_08648</name>
</gene>
<feature type="transmembrane region" description="Helical" evidence="2">
    <location>
        <begin position="256"/>
        <end position="277"/>
    </location>
</feature>
<protein>
    <submittedName>
        <fullName evidence="3">Transmembrane protein</fullName>
    </submittedName>
</protein>
<evidence type="ECO:0000256" key="1">
    <source>
        <dbReference type="SAM" id="MobiDB-lite"/>
    </source>
</evidence>
<dbReference type="VEuPathDB" id="ToxoDB:LOC113147073"/>
<name>A0A1D3D8J6_9EIME</name>
<feature type="region of interest" description="Disordered" evidence="1">
    <location>
        <begin position="94"/>
        <end position="145"/>
    </location>
</feature>
<dbReference type="Proteomes" id="UP000095192">
    <property type="component" value="Unassembled WGS sequence"/>
</dbReference>
<reference evidence="3 4" key="1">
    <citation type="journal article" date="2016" name="BMC Genomics">
        <title>Comparative genomics reveals Cyclospora cayetanensis possesses coccidia-like metabolism and invasion components but unique surface antigens.</title>
        <authorList>
            <person name="Liu S."/>
            <person name="Wang L."/>
            <person name="Zheng H."/>
            <person name="Xu Z."/>
            <person name="Roellig D.M."/>
            <person name="Li N."/>
            <person name="Frace M.A."/>
            <person name="Tang K."/>
            <person name="Arrowood M.J."/>
            <person name="Moss D.M."/>
            <person name="Zhang L."/>
            <person name="Feng Y."/>
            <person name="Xiao L."/>
        </authorList>
    </citation>
    <scope>NUCLEOTIDE SEQUENCE [LARGE SCALE GENOMIC DNA]</scope>
    <source>
        <strain evidence="3 4">CHN_HEN01</strain>
    </source>
</reference>
<dbReference type="InParanoid" id="A0A1D3D8J6"/>